<dbReference type="OrthoDB" id="1467932at2"/>
<gene>
    <name evidence="2" type="ORF">SAMN05216462_2705</name>
</gene>
<name>A0A1H4EBP6_XYLRU</name>
<keyword evidence="1" id="KW-0175">Coiled coil</keyword>
<dbReference type="Gene3D" id="1.20.5.4090">
    <property type="match status" value="1"/>
</dbReference>
<organism evidence="2 3">
    <name type="scientific">Xylanibacter ruminicola</name>
    <name type="common">Prevotella ruminicola</name>
    <dbReference type="NCBI Taxonomy" id="839"/>
    <lineage>
        <taxon>Bacteria</taxon>
        <taxon>Pseudomonadati</taxon>
        <taxon>Bacteroidota</taxon>
        <taxon>Bacteroidia</taxon>
        <taxon>Bacteroidales</taxon>
        <taxon>Prevotellaceae</taxon>
        <taxon>Xylanibacter</taxon>
    </lineage>
</organism>
<dbReference type="EMBL" id="FNRF01000005">
    <property type="protein sequence ID" value="SEA82455.1"/>
    <property type="molecule type" value="Genomic_DNA"/>
</dbReference>
<proteinExistence type="predicted"/>
<accession>A0A1H4EBP6</accession>
<dbReference type="AlphaFoldDB" id="A0A1H4EBP6"/>
<reference evidence="2 3" key="1">
    <citation type="submission" date="2016-10" db="EMBL/GenBank/DDBJ databases">
        <authorList>
            <person name="de Groot N.N."/>
        </authorList>
    </citation>
    <scope>NUCLEOTIDE SEQUENCE [LARGE SCALE GENOMIC DNA]</scope>
    <source>
        <strain evidence="2 3">D31d</strain>
    </source>
</reference>
<feature type="coiled-coil region" evidence="1">
    <location>
        <begin position="15"/>
        <end position="63"/>
    </location>
</feature>
<dbReference type="RefSeq" id="WP_074761951.1">
    <property type="nucleotide sequence ID" value="NZ_FNRF01000005.1"/>
</dbReference>
<sequence>MSANEQTILAFETRVRQMILHFKQLKKENEDLLAQIEKGKQDIADLQAKLTQAQNDFNSLKMAKMMQITDGDLEGAKARVTKMIKTVNQCIAILSDEQ</sequence>
<evidence type="ECO:0000256" key="1">
    <source>
        <dbReference type="SAM" id="Coils"/>
    </source>
</evidence>
<evidence type="ECO:0000313" key="3">
    <source>
        <dbReference type="Proteomes" id="UP000182257"/>
    </source>
</evidence>
<protein>
    <submittedName>
        <fullName evidence="2">Uncharacterized protein</fullName>
    </submittedName>
</protein>
<evidence type="ECO:0000313" key="2">
    <source>
        <dbReference type="EMBL" id="SEA82455.1"/>
    </source>
</evidence>
<dbReference type="Proteomes" id="UP000182257">
    <property type="component" value="Unassembled WGS sequence"/>
</dbReference>